<evidence type="ECO:0000313" key="2">
    <source>
        <dbReference type="EMBL" id="EFX72297.1"/>
    </source>
</evidence>
<dbReference type="InParanoid" id="E9H7J8"/>
<keyword evidence="3" id="KW-1185">Reference proteome</keyword>
<keyword evidence="1" id="KW-1133">Transmembrane helix</keyword>
<evidence type="ECO:0000313" key="3">
    <source>
        <dbReference type="Proteomes" id="UP000000305"/>
    </source>
</evidence>
<dbReference type="KEGG" id="dpx:DAPPUDRAFT_254653"/>
<keyword evidence="1" id="KW-0812">Transmembrane</keyword>
<dbReference type="Proteomes" id="UP000000305">
    <property type="component" value="Unassembled WGS sequence"/>
</dbReference>
<reference evidence="2 3" key="1">
    <citation type="journal article" date="2011" name="Science">
        <title>The ecoresponsive genome of Daphnia pulex.</title>
        <authorList>
            <person name="Colbourne J.K."/>
            <person name="Pfrender M.E."/>
            <person name="Gilbert D."/>
            <person name="Thomas W.K."/>
            <person name="Tucker A."/>
            <person name="Oakley T.H."/>
            <person name="Tokishita S."/>
            <person name="Aerts A."/>
            <person name="Arnold G.J."/>
            <person name="Basu M.K."/>
            <person name="Bauer D.J."/>
            <person name="Caceres C.E."/>
            <person name="Carmel L."/>
            <person name="Casola C."/>
            <person name="Choi J.H."/>
            <person name="Detter J.C."/>
            <person name="Dong Q."/>
            <person name="Dusheyko S."/>
            <person name="Eads B.D."/>
            <person name="Frohlich T."/>
            <person name="Geiler-Samerotte K.A."/>
            <person name="Gerlach D."/>
            <person name="Hatcher P."/>
            <person name="Jogdeo S."/>
            <person name="Krijgsveld J."/>
            <person name="Kriventseva E.V."/>
            <person name="Kultz D."/>
            <person name="Laforsch C."/>
            <person name="Lindquist E."/>
            <person name="Lopez J."/>
            <person name="Manak J.R."/>
            <person name="Muller J."/>
            <person name="Pangilinan J."/>
            <person name="Patwardhan R.P."/>
            <person name="Pitluck S."/>
            <person name="Pritham E.J."/>
            <person name="Rechtsteiner A."/>
            <person name="Rho M."/>
            <person name="Rogozin I.B."/>
            <person name="Sakarya O."/>
            <person name="Salamov A."/>
            <person name="Schaack S."/>
            <person name="Shapiro H."/>
            <person name="Shiga Y."/>
            <person name="Skalitzky C."/>
            <person name="Smith Z."/>
            <person name="Souvorov A."/>
            <person name="Sung W."/>
            <person name="Tang Z."/>
            <person name="Tsuchiya D."/>
            <person name="Tu H."/>
            <person name="Vos H."/>
            <person name="Wang M."/>
            <person name="Wolf Y.I."/>
            <person name="Yamagata H."/>
            <person name="Yamada T."/>
            <person name="Ye Y."/>
            <person name="Shaw J.R."/>
            <person name="Andrews J."/>
            <person name="Crease T.J."/>
            <person name="Tang H."/>
            <person name="Lucas S.M."/>
            <person name="Robertson H.M."/>
            <person name="Bork P."/>
            <person name="Koonin E.V."/>
            <person name="Zdobnov E.M."/>
            <person name="Grigoriev I.V."/>
            <person name="Lynch M."/>
            <person name="Boore J.L."/>
        </authorList>
    </citation>
    <scope>NUCLEOTIDE SEQUENCE [LARGE SCALE GENOMIC DNA]</scope>
</reference>
<name>E9H7J8_DAPPU</name>
<proteinExistence type="predicted"/>
<sequence length="174" mass="19143">MDEETRRAHDEDEGENAIFPSYTSCVTFRITDRAEKTTIWMIASCQQMIRIHQQIPTHSTLARTCELLTRNSRLNGLVLLGPAIAAAAALPVAGLIPLTTVNNLHSLSSPSSHSSPVARRVHSLSLFAPARPSIYLTLGCRLSSLIFLQEPITNISTHLESLACVFSRCNLFDD</sequence>
<dbReference type="EMBL" id="GL732601">
    <property type="protein sequence ID" value="EFX72297.1"/>
    <property type="molecule type" value="Genomic_DNA"/>
</dbReference>
<gene>
    <name evidence="2" type="ORF">DAPPUDRAFT_254653</name>
</gene>
<evidence type="ECO:0000256" key="1">
    <source>
        <dbReference type="SAM" id="Phobius"/>
    </source>
</evidence>
<protein>
    <submittedName>
        <fullName evidence="2">Uncharacterized protein</fullName>
    </submittedName>
</protein>
<dbReference type="HOGENOM" id="CLU_1541699_0_0_1"/>
<accession>E9H7J8</accession>
<feature type="transmembrane region" description="Helical" evidence="1">
    <location>
        <begin position="77"/>
        <end position="98"/>
    </location>
</feature>
<dbReference type="AlphaFoldDB" id="E9H7J8"/>
<organism evidence="2 3">
    <name type="scientific">Daphnia pulex</name>
    <name type="common">Water flea</name>
    <dbReference type="NCBI Taxonomy" id="6669"/>
    <lineage>
        <taxon>Eukaryota</taxon>
        <taxon>Metazoa</taxon>
        <taxon>Ecdysozoa</taxon>
        <taxon>Arthropoda</taxon>
        <taxon>Crustacea</taxon>
        <taxon>Branchiopoda</taxon>
        <taxon>Diplostraca</taxon>
        <taxon>Cladocera</taxon>
        <taxon>Anomopoda</taxon>
        <taxon>Daphniidae</taxon>
        <taxon>Daphnia</taxon>
    </lineage>
</organism>
<keyword evidence="1" id="KW-0472">Membrane</keyword>